<evidence type="ECO:0000313" key="3">
    <source>
        <dbReference type="Proteomes" id="UP000183760"/>
    </source>
</evidence>
<dbReference type="PROSITE" id="PS51257">
    <property type="entry name" value="PROKAR_LIPOPROTEIN"/>
    <property type="match status" value="1"/>
</dbReference>
<evidence type="ECO:0000313" key="4">
    <source>
        <dbReference type="Proteomes" id="UP000321514"/>
    </source>
</evidence>
<evidence type="ECO:0000313" key="2">
    <source>
        <dbReference type="EMBL" id="SEU39989.1"/>
    </source>
</evidence>
<accession>A0A511TB55</accession>
<comment type="caution">
    <text evidence="1">The sequence shown here is derived from an EMBL/GenBank/DDBJ whole genome shotgun (WGS) entry which is preliminary data.</text>
</comment>
<dbReference type="Proteomes" id="UP000321514">
    <property type="component" value="Unassembled WGS sequence"/>
</dbReference>
<dbReference type="RefSeq" id="WP_046710292.1">
    <property type="nucleotide sequence ID" value="NZ_BJXR01000046.1"/>
</dbReference>
<proteinExistence type="predicted"/>
<reference evidence="1 4" key="2">
    <citation type="submission" date="2019-07" db="EMBL/GenBank/DDBJ databases">
        <title>Whole genome shotgun sequence of Myxococcus fulvus NBRC 100333.</title>
        <authorList>
            <person name="Hosoyama A."/>
            <person name="Uohara A."/>
            <person name="Ohji S."/>
            <person name="Ichikawa N."/>
        </authorList>
    </citation>
    <scope>NUCLEOTIDE SEQUENCE [LARGE SCALE GENOMIC DNA]</scope>
    <source>
        <strain evidence="1 4">NBRC 100333</strain>
    </source>
</reference>
<reference evidence="2 3" key="1">
    <citation type="submission" date="2016-10" db="EMBL/GenBank/DDBJ databases">
        <authorList>
            <person name="Varghese N."/>
            <person name="Submissions S."/>
        </authorList>
    </citation>
    <scope>NUCLEOTIDE SEQUENCE [LARGE SCALE GENOMIC DNA]</scope>
    <source>
        <strain evidence="2 3">DSM 16525</strain>
    </source>
</reference>
<dbReference type="EMBL" id="FOIB01000014">
    <property type="protein sequence ID" value="SEU39989.1"/>
    <property type="molecule type" value="Genomic_DNA"/>
</dbReference>
<dbReference type="Proteomes" id="UP000183760">
    <property type="component" value="Unassembled WGS sequence"/>
</dbReference>
<dbReference type="EMBL" id="BJXR01000046">
    <property type="protein sequence ID" value="GEN11414.1"/>
    <property type="molecule type" value="Genomic_DNA"/>
</dbReference>
<keyword evidence="3" id="KW-1185">Reference proteome</keyword>
<evidence type="ECO:0008006" key="5">
    <source>
        <dbReference type="Google" id="ProtNLM"/>
    </source>
</evidence>
<organism evidence="1 4">
    <name type="scientific">Myxococcus fulvus</name>
    <dbReference type="NCBI Taxonomy" id="33"/>
    <lineage>
        <taxon>Bacteria</taxon>
        <taxon>Pseudomonadati</taxon>
        <taxon>Myxococcota</taxon>
        <taxon>Myxococcia</taxon>
        <taxon>Myxococcales</taxon>
        <taxon>Cystobacterineae</taxon>
        <taxon>Myxococcaceae</taxon>
        <taxon>Myxococcus</taxon>
    </lineage>
</organism>
<protein>
    <recommendedName>
        <fullName evidence="5">Lipoprotein</fullName>
    </recommendedName>
</protein>
<name>A0A511TB55_MYXFU</name>
<evidence type="ECO:0000313" key="1">
    <source>
        <dbReference type="EMBL" id="GEN11414.1"/>
    </source>
</evidence>
<sequence>MLSLMKRLAGTFALMMAVGCGPMDPVEETVAPEPSPPAEAPTVEAMDLDDFLVCSGPISEAGRECVELCVEFAPVASLLPCLVSCGLDITDVLSCLPELFE</sequence>
<gene>
    <name evidence="1" type="ORF">MFU01_64510</name>
    <name evidence="2" type="ORF">SAMN05443572_114263</name>
</gene>
<dbReference type="AlphaFoldDB" id="A0A511TB55"/>